<protein>
    <submittedName>
        <fullName evidence="2">Uncharacterized protein</fullName>
    </submittedName>
</protein>
<dbReference type="Proteomes" id="UP000322699">
    <property type="component" value="Unassembled WGS sequence"/>
</dbReference>
<keyword evidence="3" id="KW-1185">Reference proteome</keyword>
<comment type="caution">
    <text evidence="2">The sequence shown here is derived from an EMBL/GenBank/DDBJ whole genome shotgun (WGS) entry which is preliminary data.</text>
</comment>
<dbReference type="EMBL" id="VRLW01000001">
    <property type="protein sequence ID" value="KAA1260977.1"/>
    <property type="molecule type" value="Genomic_DNA"/>
</dbReference>
<evidence type="ECO:0000313" key="3">
    <source>
        <dbReference type="Proteomes" id="UP000322699"/>
    </source>
</evidence>
<organism evidence="2 3">
    <name type="scientific">Rubripirellula obstinata</name>
    <dbReference type="NCBI Taxonomy" id="406547"/>
    <lineage>
        <taxon>Bacteria</taxon>
        <taxon>Pseudomonadati</taxon>
        <taxon>Planctomycetota</taxon>
        <taxon>Planctomycetia</taxon>
        <taxon>Pirellulales</taxon>
        <taxon>Pirellulaceae</taxon>
        <taxon>Rubripirellula</taxon>
    </lineage>
</organism>
<sequence length="230" mass="25790">MWHSSRGDRTLQGGEAALVSAAIDTMIDALMVHLDDHDEVDLNDGYQSIPDCESGINVYDRLNACQRIGLLHQLANYLLADTSRAPKLTATSEAGVAAIFVEIRDQLAIELDLETSLAADDSFYWRRMVVDALHELADDAQDIDDVPTVVCRELSVWEDAVDQMVSAILWDRDFEMADGFLDQDPVVSQQRRKLLGIDTDYFTGVSPDPRPNEARKLIRETRSIVRSKPR</sequence>
<gene>
    <name evidence="2" type="ORF">LF1_35190</name>
</gene>
<evidence type="ECO:0000313" key="2">
    <source>
        <dbReference type="EMBL" id="KAA1260977.1"/>
    </source>
</evidence>
<accession>A0A5B1CII3</accession>
<proteinExistence type="predicted"/>
<dbReference type="AlphaFoldDB" id="A0A5B1CII3"/>
<feature type="compositionally biased region" description="Basic and acidic residues" evidence="1">
    <location>
        <begin position="210"/>
        <end position="223"/>
    </location>
</feature>
<feature type="region of interest" description="Disordered" evidence="1">
    <location>
        <begin position="208"/>
        <end position="230"/>
    </location>
</feature>
<dbReference type="RefSeq" id="WP_068264888.1">
    <property type="nucleotide sequence ID" value="NZ_LWSK01000071.1"/>
</dbReference>
<evidence type="ECO:0000256" key="1">
    <source>
        <dbReference type="SAM" id="MobiDB-lite"/>
    </source>
</evidence>
<reference evidence="2 3" key="1">
    <citation type="submission" date="2019-08" db="EMBL/GenBank/DDBJ databases">
        <title>Deep-cultivation of Planctomycetes and their phenomic and genomic characterization uncovers novel biology.</title>
        <authorList>
            <person name="Wiegand S."/>
            <person name="Jogler M."/>
            <person name="Boedeker C."/>
            <person name="Pinto D."/>
            <person name="Vollmers J."/>
            <person name="Rivas-Marin E."/>
            <person name="Kohn T."/>
            <person name="Peeters S.H."/>
            <person name="Heuer A."/>
            <person name="Rast P."/>
            <person name="Oberbeckmann S."/>
            <person name="Bunk B."/>
            <person name="Jeske O."/>
            <person name="Meyerdierks A."/>
            <person name="Storesund J.E."/>
            <person name="Kallscheuer N."/>
            <person name="Luecker S."/>
            <person name="Lage O.M."/>
            <person name="Pohl T."/>
            <person name="Merkel B.J."/>
            <person name="Hornburger P."/>
            <person name="Mueller R.-W."/>
            <person name="Bruemmer F."/>
            <person name="Labrenz M."/>
            <person name="Spormann A.M."/>
            <person name="Op Den Camp H."/>
            <person name="Overmann J."/>
            <person name="Amann R."/>
            <person name="Jetten M.S.M."/>
            <person name="Mascher T."/>
            <person name="Medema M.H."/>
            <person name="Devos D.P."/>
            <person name="Kaster A.-K."/>
            <person name="Ovreas L."/>
            <person name="Rohde M."/>
            <person name="Galperin M.Y."/>
            <person name="Jogler C."/>
        </authorList>
    </citation>
    <scope>NUCLEOTIDE SEQUENCE [LARGE SCALE GENOMIC DNA]</scope>
    <source>
        <strain evidence="2 3">LF1</strain>
    </source>
</reference>
<name>A0A5B1CII3_9BACT</name>
<dbReference type="OrthoDB" id="285182at2"/>